<sequence length="120" mass="12468">PPAEARPGPALPPPPVPQAMTAAESTEAAAQQAALSAAQALSAAAPGIRTAARNAAAQAAEQAREEAALMRAWGVEPGQLERMSFDARARLAQRLRTGALSQFAELIGRFRQMAAGERAR</sequence>
<feature type="non-terminal residue" evidence="2">
    <location>
        <position position="120"/>
    </location>
</feature>
<protein>
    <submittedName>
        <fullName evidence="2">Uncharacterized protein</fullName>
    </submittedName>
</protein>
<evidence type="ECO:0000256" key="1">
    <source>
        <dbReference type="SAM" id="MobiDB-lite"/>
    </source>
</evidence>
<comment type="caution">
    <text evidence="2">The sequence shown here is derived from an EMBL/GenBank/DDBJ whole genome shotgun (WGS) entry which is preliminary data.</text>
</comment>
<gene>
    <name evidence="2" type="ORF">F0L68_41690</name>
</gene>
<accession>A0A5B2VFL8</accession>
<dbReference type="Proteomes" id="UP000323454">
    <property type="component" value="Unassembled WGS sequence"/>
</dbReference>
<feature type="region of interest" description="Disordered" evidence="1">
    <location>
        <begin position="1"/>
        <end position="28"/>
    </location>
</feature>
<feature type="non-terminal residue" evidence="2">
    <location>
        <position position="1"/>
    </location>
</feature>
<dbReference type="PANTHER" id="PTHR36846:SF1">
    <property type="entry name" value="PROTEIN VIAA"/>
    <property type="match status" value="1"/>
</dbReference>
<dbReference type="EMBL" id="VUOB01000324">
    <property type="protein sequence ID" value="KAA2237142.1"/>
    <property type="molecule type" value="Genomic_DNA"/>
</dbReference>
<reference evidence="2 3" key="1">
    <citation type="submission" date="2019-09" db="EMBL/GenBank/DDBJ databases">
        <title>Goodfellowia gen. nov., a new genus of the Pseudonocardineae related to Actinoalloteichus, containing Goodfellowia coeruleoviolacea gen. nov., comb. nov. gen. nov., comb. nov.</title>
        <authorList>
            <person name="Labeda D."/>
        </authorList>
    </citation>
    <scope>NUCLEOTIDE SEQUENCE [LARGE SCALE GENOMIC DNA]</scope>
    <source>
        <strain evidence="2 3">AN110305</strain>
    </source>
</reference>
<feature type="compositionally biased region" description="Low complexity" evidence="1">
    <location>
        <begin position="18"/>
        <end position="28"/>
    </location>
</feature>
<dbReference type="PANTHER" id="PTHR36846">
    <property type="entry name" value="PROTEIN VIAA"/>
    <property type="match status" value="1"/>
</dbReference>
<proteinExistence type="predicted"/>
<evidence type="ECO:0000313" key="2">
    <source>
        <dbReference type="EMBL" id="KAA2237142.1"/>
    </source>
</evidence>
<evidence type="ECO:0000313" key="3">
    <source>
        <dbReference type="Proteomes" id="UP000323454"/>
    </source>
</evidence>
<feature type="compositionally biased region" description="Pro residues" evidence="1">
    <location>
        <begin position="1"/>
        <end position="17"/>
    </location>
</feature>
<reference evidence="2 3" key="2">
    <citation type="submission" date="2019-09" db="EMBL/GenBank/DDBJ databases">
        <authorList>
            <person name="Jin C."/>
        </authorList>
    </citation>
    <scope>NUCLEOTIDE SEQUENCE [LARGE SCALE GENOMIC DNA]</scope>
    <source>
        <strain evidence="2 3">AN110305</strain>
    </source>
</reference>
<organism evidence="2 3">
    <name type="scientific">Solihabitans fulvus</name>
    <dbReference type="NCBI Taxonomy" id="1892852"/>
    <lineage>
        <taxon>Bacteria</taxon>
        <taxon>Bacillati</taxon>
        <taxon>Actinomycetota</taxon>
        <taxon>Actinomycetes</taxon>
        <taxon>Pseudonocardiales</taxon>
        <taxon>Pseudonocardiaceae</taxon>
        <taxon>Solihabitans</taxon>
    </lineage>
</organism>
<dbReference type="AlphaFoldDB" id="A0A5B2VFL8"/>
<name>A0A5B2VFL8_9PSEU</name>
<keyword evidence="3" id="KW-1185">Reference proteome</keyword>